<protein>
    <recommendedName>
        <fullName evidence="3">Transposase IS204/IS1001/IS1096/IS1165 DDE domain-containing protein</fullName>
    </recommendedName>
</protein>
<proteinExistence type="predicted"/>
<dbReference type="EMBL" id="BNJJ01000025">
    <property type="protein sequence ID" value="GHO88542.1"/>
    <property type="molecule type" value="Genomic_DNA"/>
</dbReference>
<gene>
    <name evidence="1" type="ORF">KSZ_65480</name>
</gene>
<reference evidence="1 2" key="1">
    <citation type="journal article" date="2021" name="Int. J. Syst. Evol. Microbiol.">
        <title>Reticulibacter mediterranei gen. nov., sp. nov., within the new family Reticulibacteraceae fam. nov., and Ktedonospora formicarum gen. nov., sp. nov., Ktedonobacter robiniae sp. nov., Dictyobacter formicarum sp. nov. and Dictyobacter arantiisoli sp. nov., belonging to the class Ktedonobacteria.</title>
        <authorList>
            <person name="Yabe S."/>
            <person name="Zheng Y."/>
            <person name="Wang C.M."/>
            <person name="Sakai Y."/>
            <person name="Abe K."/>
            <person name="Yokota A."/>
            <person name="Donadio S."/>
            <person name="Cavaletti L."/>
            <person name="Monciardini P."/>
        </authorList>
    </citation>
    <scope>NUCLEOTIDE SEQUENCE [LARGE SCALE GENOMIC DNA]</scope>
    <source>
        <strain evidence="1 2">SOSP1-9</strain>
    </source>
</reference>
<accession>A0ABQ3VQJ8</accession>
<comment type="caution">
    <text evidence="1">The sequence shown here is derived from an EMBL/GenBank/DDBJ whole genome shotgun (WGS) entry which is preliminary data.</text>
</comment>
<evidence type="ECO:0000313" key="2">
    <source>
        <dbReference type="Proteomes" id="UP000635565"/>
    </source>
</evidence>
<keyword evidence="2" id="KW-1185">Reference proteome</keyword>
<evidence type="ECO:0008006" key="3">
    <source>
        <dbReference type="Google" id="ProtNLM"/>
    </source>
</evidence>
<dbReference type="Proteomes" id="UP000635565">
    <property type="component" value="Unassembled WGS sequence"/>
</dbReference>
<evidence type="ECO:0000313" key="1">
    <source>
        <dbReference type="EMBL" id="GHO88542.1"/>
    </source>
</evidence>
<sequence length="51" mass="5814">MNEYAAAQAALTEPWSTGQVEGQIMRLKLLKRQMYGRAKIDLLRLRVLPIA</sequence>
<organism evidence="1 2">
    <name type="scientific">Dictyobacter formicarum</name>
    <dbReference type="NCBI Taxonomy" id="2778368"/>
    <lineage>
        <taxon>Bacteria</taxon>
        <taxon>Bacillati</taxon>
        <taxon>Chloroflexota</taxon>
        <taxon>Ktedonobacteria</taxon>
        <taxon>Ktedonobacterales</taxon>
        <taxon>Dictyobacteraceae</taxon>
        <taxon>Dictyobacter</taxon>
    </lineage>
</organism>
<name>A0ABQ3VQJ8_9CHLR</name>